<dbReference type="AlphaFoldDB" id="A4SAR7"/>
<dbReference type="PANTHER" id="PTHR24067">
    <property type="entry name" value="UBIQUITIN-CONJUGATING ENZYME E2"/>
    <property type="match status" value="1"/>
</dbReference>
<dbReference type="OrthoDB" id="1158011at2759"/>
<gene>
    <name evidence="2" type="ORF">OSTLU_29356</name>
</gene>
<dbReference type="EMBL" id="CP000600">
    <property type="protein sequence ID" value="ABP00799.1"/>
    <property type="molecule type" value="Genomic_DNA"/>
</dbReference>
<dbReference type="SMART" id="SM00212">
    <property type="entry name" value="UBCc"/>
    <property type="match status" value="1"/>
</dbReference>
<dbReference type="GeneID" id="5006712"/>
<dbReference type="PROSITE" id="PS50127">
    <property type="entry name" value="UBC_2"/>
    <property type="match status" value="1"/>
</dbReference>
<accession>A4SAR7</accession>
<dbReference type="Proteomes" id="UP000001568">
    <property type="component" value="Chromosome 20"/>
</dbReference>
<dbReference type="OMA" id="FTNYHPE"/>
<dbReference type="InterPro" id="IPR000608">
    <property type="entry name" value="UBC"/>
</dbReference>
<sequence>MAPPSKACATRLTRELRQFRAAPPPLAPRVHVDDGDLLEWFVLIQGAHDTPYERGWYVMKIKFKPTYPFAAPAVSVLTPNGRFAENQSICMSMTEWHQESWNPAWSSQAIVTGFISFMSANEHTSGGVRTTDEEKKRLAAASLAWNAAQPGLVKKFPELADAEAMKALETAKPR</sequence>
<reference evidence="2 3" key="1">
    <citation type="journal article" date="2007" name="Proc. Natl. Acad. Sci. U.S.A.">
        <title>The tiny eukaryote Ostreococcus provides genomic insights into the paradox of plankton speciation.</title>
        <authorList>
            <person name="Palenik B."/>
            <person name="Grimwood J."/>
            <person name="Aerts A."/>
            <person name="Rouze P."/>
            <person name="Salamov A."/>
            <person name="Putnam N."/>
            <person name="Dupont C."/>
            <person name="Jorgensen R."/>
            <person name="Derelle E."/>
            <person name="Rombauts S."/>
            <person name="Zhou K."/>
            <person name="Otillar R."/>
            <person name="Merchant S.S."/>
            <person name="Podell S."/>
            <person name="Gaasterland T."/>
            <person name="Napoli C."/>
            <person name="Gendler K."/>
            <person name="Manuell A."/>
            <person name="Tai V."/>
            <person name="Vallon O."/>
            <person name="Piganeau G."/>
            <person name="Jancek S."/>
            <person name="Heijde M."/>
            <person name="Jabbari K."/>
            <person name="Bowler C."/>
            <person name="Lohr M."/>
            <person name="Robbens S."/>
            <person name="Werner G."/>
            <person name="Dubchak I."/>
            <person name="Pazour G.J."/>
            <person name="Ren Q."/>
            <person name="Paulsen I."/>
            <person name="Delwiche C."/>
            <person name="Schmutz J."/>
            <person name="Rokhsar D."/>
            <person name="Van de Peer Y."/>
            <person name="Moreau H."/>
            <person name="Grigoriev I.V."/>
        </authorList>
    </citation>
    <scope>NUCLEOTIDE SEQUENCE [LARGE SCALE GENOMIC DNA]</scope>
    <source>
        <strain evidence="2 3">CCE9901</strain>
    </source>
</reference>
<dbReference type="Gene3D" id="3.10.110.10">
    <property type="entry name" value="Ubiquitin Conjugating Enzyme"/>
    <property type="match status" value="1"/>
</dbReference>
<dbReference type="eggNOG" id="KOG0894">
    <property type="taxonomic scope" value="Eukaryota"/>
</dbReference>
<proteinExistence type="predicted"/>
<dbReference type="InterPro" id="IPR016135">
    <property type="entry name" value="UBQ-conjugating_enzyme/RWD"/>
</dbReference>
<evidence type="ECO:0000313" key="2">
    <source>
        <dbReference type="EMBL" id="ABP00799.1"/>
    </source>
</evidence>
<evidence type="ECO:0000313" key="3">
    <source>
        <dbReference type="Proteomes" id="UP000001568"/>
    </source>
</evidence>
<feature type="domain" description="UBC core" evidence="1">
    <location>
        <begin position="7"/>
        <end position="165"/>
    </location>
</feature>
<name>A4SAR7_OSTLU</name>
<dbReference type="Gramene" id="ABP00799">
    <property type="protein sequence ID" value="ABP00799"/>
    <property type="gene ID" value="OSTLU_29356"/>
</dbReference>
<dbReference type="SUPFAM" id="SSF54495">
    <property type="entry name" value="UBC-like"/>
    <property type="match status" value="1"/>
</dbReference>
<dbReference type="STRING" id="436017.A4SAR7"/>
<protein>
    <recommendedName>
        <fullName evidence="1">UBC core domain-containing protein</fullName>
    </recommendedName>
</protein>
<dbReference type="CDD" id="cd23799">
    <property type="entry name" value="UBCc_UBE2J"/>
    <property type="match status" value="1"/>
</dbReference>
<evidence type="ECO:0000259" key="1">
    <source>
        <dbReference type="PROSITE" id="PS50127"/>
    </source>
</evidence>
<dbReference type="Pfam" id="PF00179">
    <property type="entry name" value="UQ_con"/>
    <property type="match status" value="1"/>
</dbReference>
<dbReference type="RefSeq" id="XP_001422482.1">
    <property type="nucleotide sequence ID" value="XM_001422445.1"/>
</dbReference>
<dbReference type="InterPro" id="IPR050113">
    <property type="entry name" value="Ub_conjugating_enzyme"/>
</dbReference>
<dbReference type="KEGG" id="olu:OSTLU_29356"/>
<keyword evidence="3" id="KW-1185">Reference proteome</keyword>
<organism evidence="2 3">
    <name type="scientific">Ostreococcus lucimarinus (strain CCE9901)</name>
    <dbReference type="NCBI Taxonomy" id="436017"/>
    <lineage>
        <taxon>Eukaryota</taxon>
        <taxon>Viridiplantae</taxon>
        <taxon>Chlorophyta</taxon>
        <taxon>Mamiellophyceae</taxon>
        <taxon>Mamiellales</taxon>
        <taxon>Bathycoccaceae</taxon>
        <taxon>Ostreococcus</taxon>
    </lineage>
</organism>
<dbReference type="HOGENOM" id="CLU_041481_1_3_1"/>